<name>A0A4V2E3D4_9CYAN</name>
<proteinExistence type="predicted"/>
<dbReference type="Proteomes" id="UP000292459">
    <property type="component" value="Unassembled WGS sequence"/>
</dbReference>
<protein>
    <submittedName>
        <fullName evidence="2">Uncharacterized protein</fullName>
    </submittedName>
</protein>
<keyword evidence="3" id="KW-1185">Reference proteome</keyword>
<sequence length="84" mass="9546">MYRPQTDSETTWSEKTDTITCGLCLISLRRAARQRDREWKPVYQTDFPSNGRRGSPPTDRLDSQLRRLPPWSSASATTVSDGGE</sequence>
<evidence type="ECO:0000313" key="2">
    <source>
        <dbReference type="EMBL" id="RZM82050.1"/>
    </source>
</evidence>
<gene>
    <name evidence="2" type="ORF">DYY88_01940</name>
</gene>
<comment type="caution">
    <text evidence="2">The sequence shown here is derived from an EMBL/GenBank/DDBJ whole genome shotgun (WGS) entry which is preliminary data.</text>
</comment>
<organism evidence="2 3">
    <name type="scientific">Leptolyngbya iicbica LK</name>
    <dbReference type="NCBI Taxonomy" id="2294035"/>
    <lineage>
        <taxon>Bacteria</taxon>
        <taxon>Bacillati</taxon>
        <taxon>Cyanobacteriota</taxon>
        <taxon>Cyanophyceae</taxon>
        <taxon>Leptolyngbyales</taxon>
        <taxon>Leptolyngbyaceae</taxon>
        <taxon>Leptolyngbya group</taxon>
        <taxon>Leptolyngbya</taxon>
        <taxon>Leptolyngbya iicbica</taxon>
    </lineage>
</organism>
<accession>A0A4V2E3D4</accession>
<dbReference type="EMBL" id="QVFV01000001">
    <property type="protein sequence ID" value="RZM82050.1"/>
    <property type="molecule type" value="Genomic_DNA"/>
</dbReference>
<dbReference type="RefSeq" id="WP_130199298.1">
    <property type="nucleotide sequence ID" value="NZ_QVFV01000001.1"/>
</dbReference>
<evidence type="ECO:0000256" key="1">
    <source>
        <dbReference type="SAM" id="MobiDB-lite"/>
    </source>
</evidence>
<reference evidence="2 3" key="1">
    <citation type="submission" date="2018-11" db="EMBL/GenBank/DDBJ databases">
        <title>Whole genome sequencing of an environmental sample.</title>
        <authorList>
            <person name="Sarangi A.N."/>
            <person name="Singh D."/>
            <person name="Tripathy S."/>
        </authorList>
    </citation>
    <scope>NUCLEOTIDE SEQUENCE [LARGE SCALE GENOMIC DNA]</scope>
    <source>
        <strain evidence="2 3">Lakshadweep</strain>
    </source>
</reference>
<evidence type="ECO:0000313" key="3">
    <source>
        <dbReference type="Proteomes" id="UP000292459"/>
    </source>
</evidence>
<dbReference type="AlphaFoldDB" id="A0A4V2E3D4"/>
<feature type="region of interest" description="Disordered" evidence="1">
    <location>
        <begin position="34"/>
        <end position="84"/>
    </location>
</feature>
<feature type="compositionally biased region" description="Polar residues" evidence="1">
    <location>
        <begin position="72"/>
        <end position="84"/>
    </location>
</feature>